<dbReference type="InterPro" id="IPR019811">
    <property type="entry name" value="HDH_CS"/>
</dbReference>
<dbReference type="Pfam" id="PF00742">
    <property type="entry name" value="Homoserine_dh"/>
    <property type="match status" value="1"/>
</dbReference>
<feature type="active site" description="Proton donor" evidence="11">
    <location>
        <position position="221"/>
    </location>
</feature>
<dbReference type="GO" id="GO:0009088">
    <property type="term" value="P:threonine biosynthetic process"/>
    <property type="evidence" value="ECO:0007669"/>
    <property type="project" value="UniProtKB-UniPathway"/>
</dbReference>
<dbReference type="EMBL" id="FUYM01000001">
    <property type="protein sequence ID" value="SKB25373.1"/>
    <property type="molecule type" value="Genomic_DNA"/>
</dbReference>
<proteinExistence type="inferred from homology"/>
<comment type="similarity">
    <text evidence="3 13">Belongs to the homoserine dehydrogenase family.</text>
</comment>
<keyword evidence="7" id="KW-0791">Threonine biosynthesis</keyword>
<keyword evidence="10" id="KW-0486">Methionine biosynthesis</keyword>
<dbReference type="CDD" id="cd04881">
    <property type="entry name" value="ACT_HSDH-Hom"/>
    <property type="match status" value="1"/>
</dbReference>
<dbReference type="PANTHER" id="PTHR43331:SF1">
    <property type="entry name" value="HOMOSERINE DEHYDROGENASE"/>
    <property type="match status" value="1"/>
</dbReference>
<protein>
    <recommendedName>
        <fullName evidence="5">Homoserine dehydrogenase</fullName>
        <ecNumber evidence="4">1.1.1.3</ecNumber>
    </recommendedName>
</protein>
<dbReference type="Gene3D" id="3.30.70.260">
    <property type="match status" value="1"/>
</dbReference>
<reference evidence="16" key="1">
    <citation type="submission" date="2017-02" db="EMBL/GenBank/DDBJ databases">
        <authorList>
            <person name="Varghese N."/>
            <person name="Submissions S."/>
        </authorList>
    </citation>
    <scope>NUCLEOTIDE SEQUENCE [LARGE SCALE GENOMIC DNA]</scope>
    <source>
        <strain evidence="16">UM2</strain>
    </source>
</reference>
<keyword evidence="6" id="KW-0028">Amino-acid biosynthesis</keyword>
<dbReference type="UniPathway" id="UPA00051">
    <property type="reaction ID" value="UER00465"/>
</dbReference>
<evidence type="ECO:0000256" key="2">
    <source>
        <dbReference type="ARBA" id="ARBA00005062"/>
    </source>
</evidence>
<feature type="binding site" evidence="12">
    <location>
        <begin position="24"/>
        <end position="31"/>
    </location>
    <ligand>
        <name>NADP(+)</name>
        <dbReference type="ChEBI" id="CHEBI:58349"/>
    </ligand>
</feature>
<keyword evidence="8 12" id="KW-0521">NADP</keyword>
<evidence type="ECO:0000259" key="14">
    <source>
        <dbReference type="PROSITE" id="PS51671"/>
    </source>
</evidence>
<dbReference type="InterPro" id="IPR001342">
    <property type="entry name" value="HDH_cat"/>
</dbReference>
<dbReference type="InterPro" id="IPR016204">
    <property type="entry name" value="HDH"/>
</dbReference>
<dbReference type="InterPro" id="IPR045865">
    <property type="entry name" value="ACT-like_dom_sf"/>
</dbReference>
<gene>
    <name evidence="15" type="ORF">SAMN06295920_101116</name>
</gene>
<dbReference type="InterPro" id="IPR005106">
    <property type="entry name" value="Asp/hSer_DH_NAD-bd"/>
</dbReference>
<dbReference type="GO" id="GO:0009086">
    <property type="term" value="P:methionine biosynthetic process"/>
    <property type="evidence" value="ECO:0007669"/>
    <property type="project" value="UniProtKB-KW"/>
</dbReference>
<dbReference type="PIRSF" id="PIRSF000098">
    <property type="entry name" value="Homoser_dehydrog"/>
    <property type="match status" value="1"/>
</dbReference>
<dbReference type="SUPFAM" id="SSF55347">
    <property type="entry name" value="Glyceraldehyde-3-phosphate dehydrogenase-like, C-terminal domain"/>
    <property type="match status" value="1"/>
</dbReference>
<dbReference type="Gene3D" id="3.40.50.720">
    <property type="entry name" value="NAD(P)-binding Rossmann-like Domain"/>
    <property type="match status" value="1"/>
</dbReference>
<name>A0A1T4ZSR9_9SPHN</name>
<evidence type="ECO:0000256" key="9">
    <source>
        <dbReference type="ARBA" id="ARBA00023002"/>
    </source>
</evidence>
<evidence type="ECO:0000313" key="16">
    <source>
        <dbReference type="Proteomes" id="UP000189818"/>
    </source>
</evidence>
<dbReference type="Pfam" id="PF01842">
    <property type="entry name" value="ACT"/>
    <property type="match status" value="1"/>
</dbReference>
<evidence type="ECO:0000256" key="13">
    <source>
        <dbReference type="RuleBase" id="RU004171"/>
    </source>
</evidence>
<keyword evidence="9" id="KW-0560">Oxidoreductase</keyword>
<evidence type="ECO:0000256" key="12">
    <source>
        <dbReference type="PIRSR" id="PIRSR000098-2"/>
    </source>
</evidence>
<dbReference type="PANTHER" id="PTHR43331">
    <property type="entry name" value="HOMOSERINE DEHYDROGENASE"/>
    <property type="match status" value="1"/>
</dbReference>
<evidence type="ECO:0000256" key="4">
    <source>
        <dbReference type="ARBA" id="ARBA00013213"/>
    </source>
</evidence>
<dbReference type="UniPathway" id="UPA00050">
    <property type="reaction ID" value="UER00063"/>
</dbReference>
<organism evidence="15 16">
    <name type="scientific">Rhizorhabdus histidinilytica</name>
    <dbReference type="NCBI Taxonomy" id="439228"/>
    <lineage>
        <taxon>Bacteria</taxon>
        <taxon>Pseudomonadati</taxon>
        <taxon>Pseudomonadota</taxon>
        <taxon>Alphaproteobacteria</taxon>
        <taxon>Sphingomonadales</taxon>
        <taxon>Sphingomonadaceae</taxon>
        <taxon>Rhizorhabdus</taxon>
    </lineage>
</organism>
<dbReference type="Gene3D" id="3.30.360.10">
    <property type="entry name" value="Dihydrodipicolinate Reductase, domain 2"/>
    <property type="match status" value="1"/>
</dbReference>
<feature type="binding site" evidence="12">
    <location>
        <position position="121"/>
    </location>
    <ligand>
        <name>NADPH</name>
        <dbReference type="ChEBI" id="CHEBI:57783"/>
    </ligand>
</feature>
<dbReference type="STRING" id="439228.SAMN06295920_101116"/>
<feature type="domain" description="ACT" evidence="14">
    <location>
        <begin position="365"/>
        <end position="437"/>
    </location>
</feature>
<dbReference type="SUPFAM" id="SSF55021">
    <property type="entry name" value="ACT-like"/>
    <property type="match status" value="1"/>
</dbReference>
<dbReference type="InterPro" id="IPR002912">
    <property type="entry name" value="ACT_dom"/>
</dbReference>
<feature type="binding site" evidence="12">
    <location>
        <position position="206"/>
    </location>
    <ligand>
        <name>L-homoserine</name>
        <dbReference type="ChEBI" id="CHEBI:57476"/>
    </ligand>
</feature>
<accession>A0A1T4ZSR9</accession>
<evidence type="ECO:0000256" key="6">
    <source>
        <dbReference type="ARBA" id="ARBA00022605"/>
    </source>
</evidence>
<evidence type="ECO:0000256" key="7">
    <source>
        <dbReference type="ARBA" id="ARBA00022697"/>
    </source>
</evidence>
<evidence type="ECO:0000256" key="8">
    <source>
        <dbReference type="ARBA" id="ARBA00022857"/>
    </source>
</evidence>
<sequence length="444" mass="46252">MLPRTRAVFRERVNMSQPLRVALAGLGTVGAGVVKLIDENRALIERRAGRPIEIVAVSARDRSRDRGVDLSRFAWVDDATTLAASGDVDVVVELVGGSDGPALTLARDTLGAGKPFVTANKAMIAHHGLELAELAEQKGVALKYEAAVAGGIPVIKGLREGAAANVISHVFGILNGTCNYILTEMEEKGSDFAEVLAEAQRLGYAEADPSFDIDGIDAAHKLSILSSLAFGTAVDFDSIQVTGIRHIIAADIAEAAALGFRVRLVGHGEESSKGLFQRVHPCLVPLSHPLAHVSGSLNAVVAHGNFVGRLFFQGRGAGEGPTASAVVADLIDIARGETGPAFAMPVAALAKPAAASAGDRRGRAYLRFTVADRPGVLAEITAAMRDAGVSIESLIQRGVADDGNVLIAMVTHVGPERAVADALDRLAGSQSLAGTPMLMHILDE</sequence>
<dbReference type="FunFam" id="3.30.360.10:FF:000005">
    <property type="entry name" value="Homoserine dehydrogenase"/>
    <property type="match status" value="1"/>
</dbReference>
<comment type="pathway">
    <text evidence="1">Amino-acid biosynthesis; L-threonine biosynthesis; L-threonine from L-aspartate: step 3/5.</text>
</comment>
<evidence type="ECO:0000256" key="5">
    <source>
        <dbReference type="ARBA" id="ARBA00013376"/>
    </source>
</evidence>
<dbReference type="Proteomes" id="UP000189818">
    <property type="component" value="Unassembled WGS sequence"/>
</dbReference>
<evidence type="ECO:0000256" key="11">
    <source>
        <dbReference type="PIRSR" id="PIRSR000098-1"/>
    </source>
</evidence>
<evidence type="ECO:0000256" key="10">
    <source>
        <dbReference type="ARBA" id="ARBA00023167"/>
    </source>
</evidence>
<dbReference type="AlphaFoldDB" id="A0A1T4ZSR9"/>
<dbReference type="GO" id="GO:0004412">
    <property type="term" value="F:homoserine dehydrogenase activity"/>
    <property type="evidence" value="ECO:0007669"/>
    <property type="project" value="UniProtKB-EC"/>
</dbReference>
<evidence type="ECO:0000256" key="3">
    <source>
        <dbReference type="ARBA" id="ARBA00006753"/>
    </source>
</evidence>
<dbReference type="InterPro" id="IPR036291">
    <property type="entry name" value="NAD(P)-bd_dom_sf"/>
</dbReference>
<dbReference type="SUPFAM" id="SSF51735">
    <property type="entry name" value="NAD(P)-binding Rossmann-fold domains"/>
    <property type="match status" value="1"/>
</dbReference>
<dbReference type="PROSITE" id="PS01042">
    <property type="entry name" value="HOMOSER_DHGENASE"/>
    <property type="match status" value="1"/>
</dbReference>
<dbReference type="GO" id="GO:0050661">
    <property type="term" value="F:NADP binding"/>
    <property type="evidence" value="ECO:0007669"/>
    <property type="project" value="InterPro"/>
</dbReference>
<dbReference type="PROSITE" id="PS51671">
    <property type="entry name" value="ACT"/>
    <property type="match status" value="1"/>
</dbReference>
<comment type="pathway">
    <text evidence="2">Amino-acid biosynthesis; L-methionine biosynthesis via de novo pathway; L-homoserine from L-aspartate: step 3/3.</text>
</comment>
<keyword evidence="16" id="KW-1185">Reference proteome</keyword>
<dbReference type="NCBIfam" id="NF004976">
    <property type="entry name" value="PRK06349.1"/>
    <property type="match status" value="1"/>
</dbReference>
<dbReference type="EC" id="1.1.1.3" evidence="4"/>
<evidence type="ECO:0000313" key="15">
    <source>
        <dbReference type="EMBL" id="SKB25373.1"/>
    </source>
</evidence>
<dbReference type="Pfam" id="PF03447">
    <property type="entry name" value="NAD_binding_3"/>
    <property type="match status" value="1"/>
</dbReference>
<evidence type="ECO:0000256" key="1">
    <source>
        <dbReference type="ARBA" id="ARBA00005056"/>
    </source>
</evidence>